<reference evidence="11 12" key="1">
    <citation type="journal article" date="2020" name="Int. J. Syst. Evol. Microbiol.">
        <title>Ureaplasma miroungigenitalium sp. nov. isolated from northern elephant seals (Mirounga angustirostris) and Ureaplasma zalophigenitalium sp. nov. isolated from California sea lions (Zalophus californianus).</title>
        <authorList>
            <person name="Volokhov D.V."/>
            <person name="Gulland F.M."/>
            <person name="Gao Y."/>
            <person name="Chizhikov V.E."/>
        </authorList>
    </citation>
    <scope>NUCLEOTIDE SEQUENCE [LARGE SCALE GENOMIC DNA]</scope>
    <source>
        <strain evidence="11 12">CSL7644-GEN</strain>
    </source>
</reference>
<dbReference type="Proteomes" id="UP001207252">
    <property type="component" value="Unassembled WGS sequence"/>
</dbReference>
<organism evidence="11 12">
    <name type="scientific">Ureaplasma zalophigenitalium</name>
    <dbReference type="NCBI Taxonomy" id="907723"/>
    <lineage>
        <taxon>Bacteria</taxon>
        <taxon>Bacillati</taxon>
        <taxon>Mycoplasmatota</taxon>
        <taxon>Mycoplasmoidales</taxon>
        <taxon>Mycoplasmoidaceae</taxon>
        <taxon>Ureaplasma</taxon>
    </lineage>
</organism>
<keyword evidence="6 8" id="KW-0645">Protease</keyword>
<proteinExistence type="inferred from homology"/>
<evidence type="ECO:0000313" key="12">
    <source>
        <dbReference type="Proteomes" id="UP001207252"/>
    </source>
</evidence>
<dbReference type="PANTHER" id="PTHR43722:SF1">
    <property type="entry name" value="PROLINE IMINOPEPTIDASE"/>
    <property type="match status" value="1"/>
</dbReference>
<evidence type="ECO:0000256" key="5">
    <source>
        <dbReference type="ARBA" id="ARBA00022490"/>
    </source>
</evidence>
<evidence type="ECO:0000256" key="9">
    <source>
        <dbReference type="RuleBase" id="RU003421"/>
    </source>
</evidence>
<dbReference type="PRINTS" id="PR00793">
    <property type="entry name" value="PROAMNOPTASE"/>
</dbReference>
<sequence>MSYQKYLYPKTEPFFTGYLNTPDNHEIYYELSGNKQGIPIVFIHGGPGGGTPKNAHRFFDPQKYFVITFDQRGCGRSRPLHGLKNNTTMHLVNDMVLLKQTLNIDHWILFGGSWGTTLALVYAIHHPRDVLSIVLRGVFLARASSVEWLYQNGASYMRPNEYAEFVANFNDLERSNVIKTYYQLLNHKDPQIALKAAYQWNDWETSLVSVNKLKISQRNDDEELAIAKLENYYFYHQSFLEENFILNNCEVIKDIPTYIVHGLYDLDCRPIDAYDLHQKLNNSQLFLVPKAGHTTRDTNLMKAVMHVLNDLIKK</sequence>
<keyword evidence="12" id="KW-1185">Reference proteome</keyword>
<name>A0ABT3BP81_9BACT</name>
<dbReference type="RefSeq" id="WP_263817840.1">
    <property type="nucleotide sequence ID" value="NZ_JAOXHJ010000002.1"/>
</dbReference>
<dbReference type="GO" id="GO:0004177">
    <property type="term" value="F:aminopeptidase activity"/>
    <property type="evidence" value="ECO:0007669"/>
    <property type="project" value="UniProtKB-KW"/>
</dbReference>
<evidence type="ECO:0000256" key="4">
    <source>
        <dbReference type="ARBA" id="ARBA00022438"/>
    </source>
</evidence>
<accession>A0ABT3BP81</accession>
<protein>
    <recommendedName>
        <fullName evidence="8 9">Proline iminopeptidase</fullName>
        <shortName evidence="8">PIP</shortName>
        <ecNumber evidence="8 9">3.4.11.5</ecNumber>
    </recommendedName>
    <alternativeName>
        <fullName evidence="8">Prolyl aminopeptidase</fullName>
    </alternativeName>
</protein>
<dbReference type="SUPFAM" id="SSF53474">
    <property type="entry name" value="alpha/beta-Hydrolases"/>
    <property type="match status" value="1"/>
</dbReference>
<evidence type="ECO:0000256" key="1">
    <source>
        <dbReference type="ARBA" id="ARBA00001585"/>
    </source>
</evidence>
<dbReference type="PIRSF" id="PIRSF006431">
    <property type="entry name" value="Pept_S33"/>
    <property type="match status" value="1"/>
</dbReference>
<comment type="catalytic activity">
    <reaction evidence="1 8 9">
        <text>Release of N-terminal proline from a peptide.</text>
        <dbReference type="EC" id="3.4.11.5"/>
    </reaction>
</comment>
<keyword evidence="5 8" id="KW-0963">Cytoplasm</keyword>
<gene>
    <name evidence="11" type="primary">pip</name>
    <name evidence="11" type="ORF">OF365_01485</name>
</gene>
<dbReference type="Pfam" id="PF00561">
    <property type="entry name" value="Abhydrolase_1"/>
    <property type="match status" value="1"/>
</dbReference>
<feature type="domain" description="AB hydrolase-1" evidence="10">
    <location>
        <begin position="39"/>
        <end position="294"/>
    </location>
</feature>
<dbReference type="Gene3D" id="3.40.50.1820">
    <property type="entry name" value="alpha/beta hydrolase"/>
    <property type="match status" value="1"/>
</dbReference>
<dbReference type="InterPro" id="IPR000073">
    <property type="entry name" value="AB_hydrolase_1"/>
</dbReference>
<dbReference type="InterPro" id="IPR002410">
    <property type="entry name" value="Peptidase_S33"/>
</dbReference>
<keyword evidence="4 8" id="KW-0031">Aminopeptidase</keyword>
<dbReference type="PANTHER" id="PTHR43722">
    <property type="entry name" value="PROLINE IMINOPEPTIDASE"/>
    <property type="match status" value="1"/>
</dbReference>
<keyword evidence="7 8" id="KW-0378">Hydrolase</keyword>
<evidence type="ECO:0000256" key="3">
    <source>
        <dbReference type="ARBA" id="ARBA00010088"/>
    </source>
</evidence>
<comment type="similarity">
    <text evidence="3 8 9">Belongs to the peptidase S33 family.</text>
</comment>
<evidence type="ECO:0000313" key="11">
    <source>
        <dbReference type="EMBL" id="MCV3754036.1"/>
    </source>
</evidence>
<evidence type="ECO:0000256" key="7">
    <source>
        <dbReference type="ARBA" id="ARBA00022801"/>
    </source>
</evidence>
<evidence type="ECO:0000256" key="6">
    <source>
        <dbReference type="ARBA" id="ARBA00022670"/>
    </source>
</evidence>
<dbReference type="NCBIfam" id="TIGR01249">
    <property type="entry name" value="pro_imino_pep_1"/>
    <property type="match status" value="1"/>
</dbReference>
<evidence type="ECO:0000259" key="10">
    <source>
        <dbReference type="Pfam" id="PF00561"/>
    </source>
</evidence>
<comment type="caution">
    <text evidence="11">The sequence shown here is derived from an EMBL/GenBank/DDBJ whole genome shotgun (WGS) entry which is preliminary data.</text>
</comment>
<evidence type="ECO:0000256" key="2">
    <source>
        <dbReference type="ARBA" id="ARBA00004496"/>
    </source>
</evidence>
<dbReference type="EC" id="3.4.11.5" evidence="8 9"/>
<dbReference type="InterPro" id="IPR029058">
    <property type="entry name" value="AB_hydrolase_fold"/>
</dbReference>
<dbReference type="InterPro" id="IPR005944">
    <property type="entry name" value="Pro_iminopeptidase"/>
</dbReference>
<evidence type="ECO:0000256" key="8">
    <source>
        <dbReference type="PIRNR" id="PIRNR006431"/>
    </source>
</evidence>
<dbReference type="EMBL" id="JAOXHJ010000002">
    <property type="protein sequence ID" value="MCV3754036.1"/>
    <property type="molecule type" value="Genomic_DNA"/>
</dbReference>
<comment type="subcellular location">
    <subcellularLocation>
        <location evidence="2 8">Cytoplasm</location>
    </subcellularLocation>
</comment>